<keyword evidence="2" id="KW-1185">Reference proteome</keyword>
<gene>
    <name evidence="1" type="ORF">J2W84_001099</name>
</gene>
<dbReference type="Pfam" id="PF05635">
    <property type="entry name" value="23S_rRNA_IVP"/>
    <property type="match status" value="1"/>
</dbReference>
<organism evidence="1 2">
    <name type="scientific">Dyadobacter fermentans</name>
    <dbReference type="NCBI Taxonomy" id="94254"/>
    <lineage>
        <taxon>Bacteria</taxon>
        <taxon>Pseudomonadati</taxon>
        <taxon>Bacteroidota</taxon>
        <taxon>Cytophagia</taxon>
        <taxon>Cytophagales</taxon>
        <taxon>Spirosomataceae</taxon>
        <taxon>Dyadobacter</taxon>
    </lineage>
</organism>
<dbReference type="SUPFAM" id="SSF158446">
    <property type="entry name" value="IVS-encoded protein-like"/>
    <property type="match status" value="1"/>
</dbReference>
<dbReference type="RefSeq" id="WP_309981406.1">
    <property type="nucleotide sequence ID" value="NZ_JAVDTI010000001.1"/>
</dbReference>
<evidence type="ECO:0000313" key="2">
    <source>
        <dbReference type="Proteomes" id="UP001264980"/>
    </source>
</evidence>
<proteinExistence type="predicted"/>
<dbReference type="EMBL" id="JAVDTI010000001">
    <property type="protein sequence ID" value="MDR6804062.1"/>
    <property type="molecule type" value="Genomic_DNA"/>
</dbReference>
<dbReference type="PANTHER" id="PTHR38471:SF2">
    <property type="entry name" value="FOUR HELIX BUNDLE PROTEIN"/>
    <property type="match status" value="1"/>
</dbReference>
<dbReference type="Gene3D" id="1.20.1440.60">
    <property type="entry name" value="23S rRNA-intervening sequence"/>
    <property type="match status" value="1"/>
</dbReference>
<dbReference type="InterPro" id="IPR012657">
    <property type="entry name" value="23S_rRNA-intervening_sequence"/>
</dbReference>
<evidence type="ECO:0000313" key="1">
    <source>
        <dbReference type="EMBL" id="MDR6804062.1"/>
    </source>
</evidence>
<sequence>MADDKKDFVSQLQGRTKQFVLRSIRVFKALPPTEEARVVGKQFLRSASSVGANYRAVCRARSRNEFFAKMSVTVEEADESLFWMEIISEAGILPSEKLKALMDEAEELIKILSKARKNAK</sequence>
<dbReference type="Proteomes" id="UP001264980">
    <property type="component" value="Unassembled WGS sequence"/>
</dbReference>
<dbReference type="NCBIfam" id="TIGR02436">
    <property type="entry name" value="four helix bundle protein"/>
    <property type="match status" value="1"/>
</dbReference>
<name>A0ABU1QSS8_9BACT</name>
<protein>
    <submittedName>
        <fullName evidence="1">Four helix bundle protein</fullName>
    </submittedName>
</protein>
<dbReference type="PANTHER" id="PTHR38471">
    <property type="entry name" value="FOUR HELIX BUNDLE PROTEIN"/>
    <property type="match status" value="1"/>
</dbReference>
<dbReference type="InterPro" id="IPR036583">
    <property type="entry name" value="23S_rRNA_IVS_sf"/>
</dbReference>
<comment type="caution">
    <text evidence="1">The sequence shown here is derived from an EMBL/GenBank/DDBJ whole genome shotgun (WGS) entry which is preliminary data.</text>
</comment>
<dbReference type="PIRSF" id="PIRSF035652">
    <property type="entry name" value="CHP02436"/>
    <property type="match status" value="1"/>
</dbReference>
<accession>A0ABU1QSS8</accession>
<reference evidence="1 2" key="1">
    <citation type="submission" date="2023-07" db="EMBL/GenBank/DDBJ databases">
        <title>Sorghum-associated microbial communities from plants grown in Nebraska, USA.</title>
        <authorList>
            <person name="Schachtman D."/>
        </authorList>
    </citation>
    <scope>NUCLEOTIDE SEQUENCE [LARGE SCALE GENOMIC DNA]</scope>
    <source>
        <strain evidence="1 2">BE57</strain>
    </source>
</reference>